<comment type="caution">
    <text evidence="2">The sequence shown here is derived from an EMBL/GenBank/DDBJ whole genome shotgun (WGS) entry which is preliminary data.</text>
</comment>
<dbReference type="Proteomes" id="UP001163046">
    <property type="component" value="Unassembled WGS sequence"/>
</dbReference>
<accession>A0A9W9ZP25</accession>
<evidence type="ECO:0000313" key="3">
    <source>
        <dbReference type="Proteomes" id="UP001163046"/>
    </source>
</evidence>
<feature type="compositionally biased region" description="Basic and acidic residues" evidence="1">
    <location>
        <begin position="16"/>
        <end position="30"/>
    </location>
</feature>
<protein>
    <submittedName>
        <fullName evidence="2">Uncharacterized protein</fullName>
    </submittedName>
</protein>
<dbReference type="EMBL" id="MU825881">
    <property type="protein sequence ID" value="KAJ7385248.1"/>
    <property type="molecule type" value="Genomic_DNA"/>
</dbReference>
<evidence type="ECO:0000313" key="2">
    <source>
        <dbReference type="EMBL" id="KAJ7385248.1"/>
    </source>
</evidence>
<feature type="compositionally biased region" description="Low complexity" evidence="1">
    <location>
        <begin position="1"/>
        <end position="15"/>
    </location>
</feature>
<dbReference type="OrthoDB" id="18453at2759"/>
<evidence type="ECO:0000256" key="1">
    <source>
        <dbReference type="SAM" id="MobiDB-lite"/>
    </source>
</evidence>
<name>A0A9W9ZP25_9CNID</name>
<organism evidence="2 3">
    <name type="scientific">Desmophyllum pertusum</name>
    <dbReference type="NCBI Taxonomy" id="174260"/>
    <lineage>
        <taxon>Eukaryota</taxon>
        <taxon>Metazoa</taxon>
        <taxon>Cnidaria</taxon>
        <taxon>Anthozoa</taxon>
        <taxon>Hexacorallia</taxon>
        <taxon>Scleractinia</taxon>
        <taxon>Caryophylliina</taxon>
        <taxon>Caryophylliidae</taxon>
        <taxon>Desmophyllum</taxon>
    </lineage>
</organism>
<gene>
    <name evidence="2" type="ORF">OS493_016317</name>
</gene>
<reference evidence="2" key="1">
    <citation type="submission" date="2023-01" db="EMBL/GenBank/DDBJ databases">
        <title>Genome assembly of the deep-sea coral Lophelia pertusa.</title>
        <authorList>
            <person name="Herrera S."/>
            <person name="Cordes E."/>
        </authorList>
    </citation>
    <scope>NUCLEOTIDE SEQUENCE</scope>
    <source>
        <strain evidence="2">USNM1676648</strain>
        <tissue evidence="2">Polyp</tissue>
    </source>
</reference>
<sequence>MAANIEETCLESSSSSEKESLSFEKQEESEGRRMEFFRKVMKKCLDKIMAAGSQDKFASCFTVIRERNPAEFKSITEQLMQHLQDNIEVHLYCGQT</sequence>
<keyword evidence="3" id="KW-1185">Reference proteome</keyword>
<proteinExistence type="predicted"/>
<feature type="region of interest" description="Disordered" evidence="1">
    <location>
        <begin position="1"/>
        <end position="30"/>
    </location>
</feature>
<dbReference type="AlphaFoldDB" id="A0A9W9ZP25"/>